<gene>
    <name evidence="1" type="ORF">F5985_01645</name>
</gene>
<dbReference type="Proteomes" id="UP000481947">
    <property type="component" value="Unassembled WGS sequence"/>
</dbReference>
<reference evidence="1 2" key="1">
    <citation type="submission" date="2019-09" db="EMBL/GenBank/DDBJ databases">
        <title>Identification of Malikia spinosa a prominent benzene-, toluene-, and ethylbenzene-degrading bacterium: enrichment, isolation and whole genome sequencing.</title>
        <authorList>
            <person name="Tancsics A."/>
            <person name="Revesz F."/>
            <person name="Kriszt B."/>
        </authorList>
    </citation>
    <scope>NUCLEOTIDE SEQUENCE [LARGE SCALE GENOMIC DNA]</scope>
    <source>
        <strain evidence="1 2">AB6</strain>
    </source>
</reference>
<evidence type="ECO:0000313" key="1">
    <source>
        <dbReference type="EMBL" id="MYZ50873.1"/>
    </source>
</evidence>
<dbReference type="RefSeq" id="WP_161124040.1">
    <property type="nucleotide sequence ID" value="NZ_VYSB01000001.1"/>
</dbReference>
<accession>A0A7C9IW12</accession>
<name>A0A7C9IW12_9BURK</name>
<dbReference type="EMBL" id="VYSB01000001">
    <property type="protein sequence ID" value="MYZ50873.1"/>
    <property type="molecule type" value="Genomic_DNA"/>
</dbReference>
<protein>
    <submittedName>
        <fullName evidence="1">Uncharacterized protein</fullName>
    </submittedName>
</protein>
<proteinExistence type="predicted"/>
<dbReference type="AlphaFoldDB" id="A0A7C9IW12"/>
<evidence type="ECO:0000313" key="2">
    <source>
        <dbReference type="Proteomes" id="UP000481947"/>
    </source>
</evidence>
<sequence>MNLLLWQPIVRKALEEGIEISAGPIPGARLRQLIARYAADANLSFPPDPDSTFSSFLDHFQDLLFVQRRPGHDMLVVPGDRVALLSATKDTPQSAVLRRDLFEALTIIPKEGAAGPLYIRSSDSVFWPMPGIETPADAVVLPFSTRDLALEDRREFVAQTRSKELRTSLETSLTHSKPLHSFSEAVRAHGLAREWHQFRLGKLLERLKRWSEEKAVPWRTVWFLESEQVATQSLGTAPGPTGASNVQDFFAALAVVLKEGDLARISIPLDLVAKAWSQRS</sequence>
<organism evidence="1 2">
    <name type="scientific">Malikia spinosa</name>
    <dbReference type="NCBI Taxonomy" id="86180"/>
    <lineage>
        <taxon>Bacteria</taxon>
        <taxon>Pseudomonadati</taxon>
        <taxon>Pseudomonadota</taxon>
        <taxon>Betaproteobacteria</taxon>
        <taxon>Burkholderiales</taxon>
        <taxon>Comamonadaceae</taxon>
        <taxon>Malikia</taxon>
    </lineage>
</organism>
<comment type="caution">
    <text evidence="1">The sequence shown here is derived from an EMBL/GenBank/DDBJ whole genome shotgun (WGS) entry which is preliminary data.</text>
</comment>